<dbReference type="PANTHER" id="PTHR11136:SF0">
    <property type="entry name" value="DIHYDROFOLATE SYNTHETASE-RELATED"/>
    <property type="match status" value="1"/>
</dbReference>
<comment type="pathway">
    <text evidence="3">Cofactor biosynthesis; tetrahydrofolate biosynthesis; 7,8-dihydrofolate from 2-amino-4-hydroxy-6-hydroxymethyl-7,8-dihydropteridine diphosphate and 4-aminobenzoate: step 2/2.</text>
</comment>
<dbReference type="Pfam" id="PF08245">
    <property type="entry name" value="Mur_ligase_M"/>
    <property type="match status" value="1"/>
</dbReference>
<dbReference type="Gene3D" id="3.90.190.20">
    <property type="entry name" value="Mur ligase, C-terminal domain"/>
    <property type="match status" value="1"/>
</dbReference>
<keyword evidence="10" id="KW-0479">Metal-binding</keyword>
<dbReference type="GO" id="GO:0004326">
    <property type="term" value="F:tetrahydrofolylpolyglutamate synthase activity"/>
    <property type="evidence" value="ECO:0007669"/>
    <property type="project" value="UniProtKB-EC"/>
</dbReference>
<dbReference type="GO" id="GO:0005737">
    <property type="term" value="C:cytoplasm"/>
    <property type="evidence" value="ECO:0007669"/>
    <property type="project" value="TreeGrafter"/>
</dbReference>
<dbReference type="RefSeq" id="WP_106132104.1">
    <property type="nucleotide sequence ID" value="NZ_PVTR01000001.1"/>
</dbReference>
<keyword evidence="9 22" id="KW-0436">Ligase</keyword>
<dbReference type="PIRSF" id="PIRSF001563">
    <property type="entry name" value="Folylpolyglu_synth"/>
    <property type="match status" value="1"/>
</dbReference>
<feature type="domain" description="Mur ligase central" evidence="24">
    <location>
        <begin position="51"/>
        <end position="265"/>
    </location>
</feature>
<dbReference type="FunFam" id="3.40.1190.10:FF:000011">
    <property type="entry name" value="Folylpolyglutamate synthase/dihydrofolate synthase"/>
    <property type="match status" value="1"/>
</dbReference>
<evidence type="ECO:0000313" key="25">
    <source>
        <dbReference type="EMBL" id="PRY90904.1"/>
    </source>
</evidence>
<dbReference type="EMBL" id="PVTR01000001">
    <property type="protein sequence ID" value="PRY90904.1"/>
    <property type="molecule type" value="Genomic_DNA"/>
</dbReference>
<evidence type="ECO:0000256" key="5">
    <source>
        <dbReference type="ARBA" id="ARBA00008276"/>
    </source>
</evidence>
<dbReference type="GO" id="GO:0046872">
    <property type="term" value="F:metal ion binding"/>
    <property type="evidence" value="ECO:0007669"/>
    <property type="project" value="UniProtKB-KW"/>
</dbReference>
<evidence type="ECO:0000256" key="6">
    <source>
        <dbReference type="ARBA" id="ARBA00013023"/>
    </source>
</evidence>
<dbReference type="InterPro" id="IPR036615">
    <property type="entry name" value="Mur_ligase_C_dom_sf"/>
</dbReference>
<comment type="cofactor">
    <cofactor evidence="1">
        <name>Mg(2+)</name>
        <dbReference type="ChEBI" id="CHEBI:18420"/>
    </cofactor>
</comment>
<evidence type="ECO:0000256" key="22">
    <source>
        <dbReference type="PIRNR" id="PIRNR001563"/>
    </source>
</evidence>
<reference evidence="25 26" key="1">
    <citation type="submission" date="2018-03" db="EMBL/GenBank/DDBJ databases">
        <title>Genomic Encyclopedia of Archaeal and Bacterial Type Strains, Phase II (KMG-II): from individual species to whole genera.</title>
        <authorList>
            <person name="Goeker M."/>
        </authorList>
    </citation>
    <scope>NUCLEOTIDE SEQUENCE [LARGE SCALE GENOMIC DNA]</scope>
    <source>
        <strain evidence="25 26">DSM 27929</strain>
    </source>
</reference>
<dbReference type="InterPro" id="IPR001645">
    <property type="entry name" value="Folylpolyglutamate_synth"/>
</dbReference>
<evidence type="ECO:0000256" key="11">
    <source>
        <dbReference type="ARBA" id="ARBA00022741"/>
    </source>
</evidence>
<dbReference type="GO" id="GO:0005524">
    <property type="term" value="F:ATP binding"/>
    <property type="evidence" value="ECO:0007669"/>
    <property type="project" value="UniProtKB-KW"/>
</dbReference>
<evidence type="ECO:0000256" key="14">
    <source>
        <dbReference type="ARBA" id="ARBA00022909"/>
    </source>
</evidence>
<dbReference type="InterPro" id="IPR013221">
    <property type="entry name" value="Mur_ligase_cen"/>
</dbReference>
<evidence type="ECO:0000256" key="10">
    <source>
        <dbReference type="ARBA" id="ARBA00022723"/>
    </source>
</evidence>
<keyword evidence="13" id="KW-0460">Magnesium</keyword>
<dbReference type="Proteomes" id="UP000238157">
    <property type="component" value="Unassembled WGS sequence"/>
</dbReference>
<name>A0A2T0WWD1_9BACT</name>
<proteinExistence type="inferred from homology"/>
<organism evidence="25 26">
    <name type="scientific">Mongoliibacter ruber</name>
    <dbReference type="NCBI Taxonomy" id="1750599"/>
    <lineage>
        <taxon>Bacteria</taxon>
        <taxon>Pseudomonadati</taxon>
        <taxon>Bacteroidota</taxon>
        <taxon>Cytophagia</taxon>
        <taxon>Cytophagales</taxon>
        <taxon>Cyclobacteriaceae</taxon>
        <taxon>Mongoliibacter</taxon>
    </lineage>
</organism>
<dbReference type="AlphaFoldDB" id="A0A2T0WWD1"/>
<evidence type="ECO:0000256" key="19">
    <source>
        <dbReference type="ARBA" id="ARBA00047808"/>
    </source>
</evidence>
<dbReference type="EC" id="6.3.2.12" evidence="6"/>
<dbReference type="PROSITE" id="PS01012">
    <property type="entry name" value="FOLYLPOLYGLU_SYNT_2"/>
    <property type="match status" value="1"/>
</dbReference>
<feature type="domain" description="Mur ligase C-terminal" evidence="23">
    <location>
        <begin position="302"/>
        <end position="419"/>
    </location>
</feature>
<evidence type="ECO:0000256" key="15">
    <source>
        <dbReference type="ARBA" id="ARBA00030048"/>
    </source>
</evidence>
<evidence type="ECO:0000256" key="3">
    <source>
        <dbReference type="ARBA" id="ARBA00004799"/>
    </source>
</evidence>
<comment type="similarity">
    <text evidence="5 22">Belongs to the folylpolyglutamate synthase family.</text>
</comment>
<evidence type="ECO:0000256" key="12">
    <source>
        <dbReference type="ARBA" id="ARBA00022840"/>
    </source>
</evidence>
<comment type="catalytic activity">
    <reaction evidence="19">
        <text>10-formyltetrahydrofolyl-(gamma-L-Glu)(n) + L-glutamate + ATP = 10-formyltetrahydrofolyl-(gamma-L-Glu)(n+1) + ADP + phosphate + H(+)</text>
        <dbReference type="Rhea" id="RHEA:51904"/>
        <dbReference type="Rhea" id="RHEA-COMP:13088"/>
        <dbReference type="Rhea" id="RHEA-COMP:14300"/>
        <dbReference type="ChEBI" id="CHEBI:15378"/>
        <dbReference type="ChEBI" id="CHEBI:29985"/>
        <dbReference type="ChEBI" id="CHEBI:30616"/>
        <dbReference type="ChEBI" id="CHEBI:43474"/>
        <dbReference type="ChEBI" id="CHEBI:134413"/>
        <dbReference type="ChEBI" id="CHEBI:456216"/>
        <dbReference type="EC" id="6.3.2.17"/>
    </reaction>
</comment>
<keyword evidence="26" id="KW-1185">Reference proteome</keyword>
<comment type="pathway">
    <text evidence="4">Cofactor biosynthesis; tetrahydrofolylpolyglutamate biosynthesis.</text>
</comment>
<dbReference type="InterPro" id="IPR036565">
    <property type="entry name" value="Mur-like_cat_sf"/>
</dbReference>
<evidence type="ECO:0000313" key="26">
    <source>
        <dbReference type="Proteomes" id="UP000238157"/>
    </source>
</evidence>
<dbReference type="EC" id="6.3.2.17" evidence="7"/>
<dbReference type="GO" id="GO:0008841">
    <property type="term" value="F:dihydrofolate synthase activity"/>
    <property type="evidence" value="ECO:0007669"/>
    <property type="project" value="UniProtKB-EC"/>
</dbReference>
<protein>
    <recommendedName>
        <fullName evidence="8">Dihydrofolate synthase/folylpolyglutamate synthase</fullName>
        <ecNumber evidence="6">6.3.2.12</ecNumber>
        <ecNumber evidence="7">6.3.2.17</ecNumber>
    </recommendedName>
    <alternativeName>
        <fullName evidence="17">Folylpoly-gamma-glutamate synthetase-dihydrofolate synthetase</fullName>
    </alternativeName>
    <alternativeName>
        <fullName evidence="15">Folylpolyglutamate synthetase</fullName>
    </alternativeName>
    <alternativeName>
        <fullName evidence="16">Tetrahydrofolylpolyglutamate synthase</fullName>
    </alternativeName>
</protein>
<dbReference type="OrthoDB" id="9809356at2"/>
<comment type="function">
    <text evidence="2">Functions in two distinct reactions of the de novo folate biosynthetic pathway. Catalyzes the addition of a glutamate residue to dihydropteroate (7,8-dihydropteroate or H2Pte) to form dihydrofolate (7,8-dihydrofolate monoglutamate or H2Pte-Glu). Also catalyzes successive additions of L-glutamate to tetrahydrofolate or 10-formyltetrahydrofolate or 5,10-methylenetetrahydrofolate, leading to folylpolyglutamate derivatives.</text>
</comment>
<evidence type="ECO:0000256" key="4">
    <source>
        <dbReference type="ARBA" id="ARBA00005150"/>
    </source>
</evidence>
<comment type="caution">
    <text evidence="25">The sequence shown here is derived from an EMBL/GenBank/DDBJ whole genome shotgun (WGS) entry which is preliminary data.</text>
</comment>
<dbReference type="Gene3D" id="3.40.1190.10">
    <property type="entry name" value="Mur-like, catalytic domain"/>
    <property type="match status" value="1"/>
</dbReference>
<dbReference type="InterPro" id="IPR004101">
    <property type="entry name" value="Mur_ligase_C"/>
</dbReference>
<dbReference type="InterPro" id="IPR018109">
    <property type="entry name" value="Folylpolyglutamate_synth_CS"/>
</dbReference>
<evidence type="ECO:0000259" key="23">
    <source>
        <dbReference type="Pfam" id="PF02875"/>
    </source>
</evidence>
<evidence type="ECO:0000256" key="17">
    <source>
        <dbReference type="ARBA" id="ARBA00032510"/>
    </source>
</evidence>
<dbReference type="Pfam" id="PF02875">
    <property type="entry name" value="Mur_ligase_C"/>
    <property type="match status" value="1"/>
</dbReference>
<gene>
    <name evidence="25" type="ORF">CLW00_101579</name>
</gene>
<comment type="catalytic activity">
    <reaction evidence="21">
        <text>7,8-dihydropteroate + L-glutamate + ATP = 7,8-dihydrofolate + ADP + phosphate + H(+)</text>
        <dbReference type="Rhea" id="RHEA:23584"/>
        <dbReference type="ChEBI" id="CHEBI:15378"/>
        <dbReference type="ChEBI" id="CHEBI:17839"/>
        <dbReference type="ChEBI" id="CHEBI:29985"/>
        <dbReference type="ChEBI" id="CHEBI:30616"/>
        <dbReference type="ChEBI" id="CHEBI:43474"/>
        <dbReference type="ChEBI" id="CHEBI:57451"/>
        <dbReference type="ChEBI" id="CHEBI:456216"/>
        <dbReference type="EC" id="6.3.2.12"/>
    </reaction>
</comment>
<evidence type="ECO:0000256" key="2">
    <source>
        <dbReference type="ARBA" id="ARBA00002714"/>
    </source>
</evidence>
<evidence type="ECO:0000256" key="16">
    <source>
        <dbReference type="ARBA" id="ARBA00030592"/>
    </source>
</evidence>
<evidence type="ECO:0000256" key="20">
    <source>
        <dbReference type="ARBA" id="ARBA00049035"/>
    </source>
</evidence>
<comment type="catalytic activity">
    <reaction evidence="18">
        <text>(6S)-5,6,7,8-tetrahydrofolyl-(gamma-L-Glu)(n) + L-glutamate + ATP = (6S)-5,6,7,8-tetrahydrofolyl-(gamma-L-Glu)(n+1) + ADP + phosphate + H(+)</text>
        <dbReference type="Rhea" id="RHEA:10580"/>
        <dbReference type="Rhea" id="RHEA-COMP:14738"/>
        <dbReference type="Rhea" id="RHEA-COMP:14740"/>
        <dbReference type="ChEBI" id="CHEBI:15378"/>
        <dbReference type="ChEBI" id="CHEBI:29985"/>
        <dbReference type="ChEBI" id="CHEBI:30616"/>
        <dbReference type="ChEBI" id="CHEBI:43474"/>
        <dbReference type="ChEBI" id="CHEBI:141005"/>
        <dbReference type="ChEBI" id="CHEBI:456216"/>
        <dbReference type="EC" id="6.3.2.17"/>
    </reaction>
</comment>
<dbReference type="NCBIfam" id="TIGR01499">
    <property type="entry name" value="folC"/>
    <property type="match status" value="1"/>
</dbReference>
<evidence type="ECO:0000259" key="24">
    <source>
        <dbReference type="Pfam" id="PF08245"/>
    </source>
</evidence>
<accession>A0A2T0WWD1</accession>
<dbReference type="SUPFAM" id="SSF53244">
    <property type="entry name" value="MurD-like peptide ligases, peptide-binding domain"/>
    <property type="match status" value="1"/>
</dbReference>
<evidence type="ECO:0000256" key="18">
    <source>
        <dbReference type="ARBA" id="ARBA00047493"/>
    </source>
</evidence>
<evidence type="ECO:0000256" key="1">
    <source>
        <dbReference type="ARBA" id="ARBA00001946"/>
    </source>
</evidence>
<evidence type="ECO:0000256" key="9">
    <source>
        <dbReference type="ARBA" id="ARBA00022598"/>
    </source>
</evidence>
<keyword evidence="12 22" id="KW-0067">ATP-binding</keyword>
<evidence type="ECO:0000256" key="21">
    <source>
        <dbReference type="ARBA" id="ARBA00049161"/>
    </source>
</evidence>
<dbReference type="GO" id="GO:0046656">
    <property type="term" value="P:folic acid biosynthetic process"/>
    <property type="evidence" value="ECO:0007669"/>
    <property type="project" value="UniProtKB-KW"/>
</dbReference>
<dbReference type="SUPFAM" id="SSF53623">
    <property type="entry name" value="MurD-like peptide ligases, catalytic domain"/>
    <property type="match status" value="1"/>
</dbReference>
<comment type="catalytic activity">
    <reaction evidence="20">
        <text>(6R)-5,10-methylenetetrahydrofolyl-(gamma-L-Glu)(n) + L-glutamate + ATP = (6R)-5,10-methylenetetrahydrofolyl-(gamma-L-Glu)(n+1) + ADP + phosphate + H(+)</text>
        <dbReference type="Rhea" id="RHEA:51912"/>
        <dbReference type="Rhea" id="RHEA-COMP:13257"/>
        <dbReference type="Rhea" id="RHEA-COMP:13258"/>
        <dbReference type="ChEBI" id="CHEBI:15378"/>
        <dbReference type="ChEBI" id="CHEBI:29985"/>
        <dbReference type="ChEBI" id="CHEBI:30616"/>
        <dbReference type="ChEBI" id="CHEBI:43474"/>
        <dbReference type="ChEBI" id="CHEBI:136572"/>
        <dbReference type="ChEBI" id="CHEBI:456216"/>
        <dbReference type="EC" id="6.3.2.17"/>
    </reaction>
</comment>
<dbReference type="PANTHER" id="PTHR11136">
    <property type="entry name" value="FOLYLPOLYGLUTAMATE SYNTHASE-RELATED"/>
    <property type="match status" value="1"/>
</dbReference>
<keyword evidence="11 22" id="KW-0547">Nucleotide-binding</keyword>
<evidence type="ECO:0000256" key="8">
    <source>
        <dbReference type="ARBA" id="ARBA00019357"/>
    </source>
</evidence>
<evidence type="ECO:0000256" key="7">
    <source>
        <dbReference type="ARBA" id="ARBA00013025"/>
    </source>
</evidence>
<evidence type="ECO:0000256" key="13">
    <source>
        <dbReference type="ARBA" id="ARBA00022842"/>
    </source>
</evidence>
<sequence length="429" mass="47538">MTYKETLDYLFNALPMFQRVGATAFKKDLSNTIQLCTHLGNPERKFQAVHVAGTNGKGSTSHAICAVLMEAGYNVGLYTSPHLKSFTERIKVNGQEISEDDVVNFVSINQDFLEKVKPSFFEMTVGMAFWYFAKKGVDIAVVEVGMGGRFDSTNVIHPKLCVITNIGWDHMQFLGNTLTQIAGEKGGIIKQGVPVVISQKQDEIKEVFINLAKEKSAPIFFAEEEYEVKPSTNFSTDLRNYTIRKGAFSYSVSMDLLGVYQGRNLPGILKSCEVLRTLGYNIKDSHIKSGLMQIGRLTGLKGRWQVLAQSPLVVCDTGHNEDGIQLLMDQINNTSHEKLIMVLGMVNDKDVSKVMSLLPKTAYYFFCQANIPRALEAATLAEKAFEMGLKGEIEKDVNVAIEKAKKKAGPKDMIFIGGSTFVVAEIKDL</sequence>
<keyword evidence="14" id="KW-0289">Folate biosynthesis</keyword>